<dbReference type="AlphaFoldDB" id="A0AAD6WJR7"/>
<name>A0AAD6WJR7_9ROSI</name>
<sequence>MHASPRGATVYTSVKDQIKLVKGQNFFICSFGRTLSVWNEKLLLIPCEMAVFGGWIIRDVAMKIS</sequence>
<accession>A0AAD6WJR7</accession>
<gene>
    <name evidence="1" type="ORF">NC653_004812</name>
</gene>
<evidence type="ECO:0000313" key="1">
    <source>
        <dbReference type="EMBL" id="KAJ7015623.1"/>
    </source>
</evidence>
<evidence type="ECO:0000313" key="2">
    <source>
        <dbReference type="Proteomes" id="UP001164929"/>
    </source>
</evidence>
<comment type="caution">
    <text evidence="1">The sequence shown here is derived from an EMBL/GenBank/DDBJ whole genome shotgun (WGS) entry which is preliminary data.</text>
</comment>
<proteinExistence type="predicted"/>
<organism evidence="1 2">
    <name type="scientific">Populus alba x Populus x berolinensis</name>
    <dbReference type="NCBI Taxonomy" id="444605"/>
    <lineage>
        <taxon>Eukaryota</taxon>
        <taxon>Viridiplantae</taxon>
        <taxon>Streptophyta</taxon>
        <taxon>Embryophyta</taxon>
        <taxon>Tracheophyta</taxon>
        <taxon>Spermatophyta</taxon>
        <taxon>Magnoliopsida</taxon>
        <taxon>eudicotyledons</taxon>
        <taxon>Gunneridae</taxon>
        <taxon>Pentapetalae</taxon>
        <taxon>rosids</taxon>
        <taxon>fabids</taxon>
        <taxon>Malpighiales</taxon>
        <taxon>Salicaceae</taxon>
        <taxon>Saliceae</taxon>
        <taxon>Populus</taxon>
    </lineage>
</organism>
<keyword evidence="2" id="KW-1185">Reference proteome</keyword>
<reference evidence="1 2" key="1">
    <citation type="journal article" date="2023" name="Mol. Ecol. Resour.">
        <title>Chromosome-level genome assembly of a triploid poplar Populus alba 'Berolinensis'.</title>
        <authorList>
            <person name="Chen S."/>
            <person name="Yu Y."/>
            <person name="Wang X."/>
            <person name="Wang S."/>
            <person name="Zhang T."/>
            <person name="Zhou Y."/>
            <person name="He R."/>
            <person name="Meng N."/>
            <person name="Wang Y."/>
            <person name="Liu W."/>
            <person name="Liu Z."/>
            <person name="Liu J."/>
            <person name="Guo Q."/>
            <person name="Huang H."/>
            <person name="Sederoff R.R."/>
            <person name="Wang G."/>
            <person name="Qu G."/>
            <person name="Chen S."/>
        </authorList>
    </citation>
    <scope>NUCLEOTIDE SEQUENCE [LARGE SCALE GENOMIC DNA]</scope>
    <source>
        <strain evidence="1">SC-2020</strain>
    </source>
</reference>
<dbReference type="Proteomes" id="UP001164929">
    <property type="component" value="Chromosome 1"/>
</dbReference>
<dbReference type="EMBL" id="JAQIZT010000001">
    <property type="protein sequence ID" value="KAJ7015623.1"/>
    <property type="molecule type" value="Genomic_DNA"/>
</dbReference>
<protein>
    <submittedName>
        <fullName evidence="1">Uncharacterized protein</fullName>
    </submittedName>
</protein>